<organism evidence="4 5">
    <name type="scientific">Paractinoplanes rishiriensis</name>
    <dbReference type="NCBI Taxonomy" id="1050105"/>
    <lineage>
        <taxon>Bacteria</taxon>
        <taxon>Bacillati</taxon>
        <taxon>Actinomycetota</taxon>
        <taxon>Actinomycetes</taxon>
        <taxon>Micromonosporales</taxon>
        <taxon>Micromonosporaceae</taxon>
        <taxon>Paractinoplanes</taxon>
    </lineage>
</organism>
<dbReference type="SUPFAM" id="SSF55486">
    <property type="entry name" value="Metalloproteases ('zincins'), catalytic domain"/>
    <property type="match status" value="1"/>
</dbReference>
<keyword evidence="2" id="KW-0812">Transmembrane</keyword>
<dbReference type="AlphaFoldDB" id="A0A919MQI3"/>
<proteinExistence type="predicted"/>
<dbReference type="InterPro" id="IPR022603">
    <property type="entry name" value="DUF3152"/>
</dbReference>
<gene>
    <name evidence="4" type="ORF">Ari01nite_36510</name>
</gene>
<dbReference type="Proteomes" id="UP000636960">
    <property type="component" value="Unassembled WGS sequence"/>
</dbReference>
<reference evidence="4" key="1">
    <citation type="submission" date="2021-01" db="EMBL/GenBank/DDBJ databases">
        <title>Whole genome shotgun sequence of Actinoplanes rishiriensis NBRC 108556.</title>
        <authorList>
            <person name="Komaki H."/>
            <person name="Tamura T."/>
        </authorList>
    </citation>
    <scope>NUCLEOTIDE SEQUENCE</scope>
    <source>
        <strain evidence="4">NBRC 108556</strain>
    </source>
</reference>
<evidence type="ECO:0000313" key="4">
    <source>
        <dbReference type="EMBL" id="GIE96186.1"/>
    </source>
</evidence>
<name>A0A919MQI3_9ACTN</name>
<feature type="transmembrane region" description="Helical" evidence="2">
    <location>
        <begin position="40"/>
        <end position="60"/>
    </location>
</feature>
<keyword evidence="2" id="KW-0472">Membrane</keyword>
<sequence>MSRTPLVRPAPLPELPPEFAYLDEEPEPTGSRTRRRRRRVLTALFYLLLTGIVLFLGRYVRADDGDPIVVPAVPAATAGVSTEAPSAPAPASPAPHPHEAGTSGKFRSVTGYGPVLGTAGPIRRFRVVVEQPVSADAAADFADEVNRALGDPRSWIHTRKFRLQRVPMSAKAEFTVFLASARSSEEMCRKGGLETDGYTSCRLSEQVIINDDRWVGSVRGYGAPLSTYRQYVINHEVGHQFGHGHESCLGKGRRAPVMMQQTYGLKGCLANPWPYPDAARP</sequence>
<comment type="caution">
    <text evidence="4">The sequence shown here is derived from an EMBL/GenBank/DDBJ whole genome shotgun (WGS) entry which is preliminary data.</text>
</comment>
<feature type="domain" description="DUF3152" evidence="3">
    <location>
        <begin position="101"/>
        <end position="265"/>
    </location>
</feature>
<protein>
    <recommendedName>
        <fullName evidence="3">DUF3152 domain-containing protein</fullName>
    </recommendedName>
</protein>
<keyword evidence="2" id="KW-1133">Transmembrane helix</keyword>
<dbReference type="RefSeq" id="WP_203782459.1">
    <property type="nucleotide sequence ID" value="NZ_BOMV01000040.1"/>
</dbReference>
<dbReference type="EMBL" id="BOMV01000040">
    <property type="protein sequence ID" value="GIE96186.1"/>
    <property type="molecule type" value="Genomic_DNA"/>
</dbReference>
<dbReference type="Pfam" id="PF11350">
    <property type="entry name" value="DUF3152"/>
    <property type="match status" value="1"/>
</dbReference>
<accession>A0A919MQI3</accession>
<feature type="region of interest" description="Disordered" evidence="1">
    <location>
        <begin position="1"/>
        <end position="34"/>
    </location>
</feature>
<feature type="region of interest" description="Disordered" evidence="1">
    <location>
        <begin position="81"/>
        <end position="107"/>
    </location>
</feature>
<evidence type="ECO:0000313" key="5">
    <source>
        <dbReference type="Proteomes" id="UP000636960"/>
    </source>
</evidence>
<evidence type="ECO:0000256" key="1">
    <source>
        <dbReference type="SAM" id="MobiDB-lite"/>
    </source>
</evidence>
<keyword evidence="5" id="KW-1185">Reference proteome</keyword>
<evidence type="ECO:0000259" key="3">
    <source>
        <dbReference type="Pfam" id="PF11350"/>
    </source>
</evidence>
<evidence type="ECO:0000256" key="2">
    <source>
        <dbReference type="SAM" id="Phobius"/>
    </source>
</evidence>